<evidence type="ECO:0000313" key="2">
    <source>
        <dbReference type="EMBL" id="RVW64505.1"/>
    </source>
</evidence>
<organism evidence="2 3">
    <name type="scientific">Vitis vinifera</name>
    <name type="common">Grape</name>
    <dbReference type="NCBI Taxonomy" id="29760"/>
    <lineage>
        <taxon>Eukaryota</taxon>
        <taxon>Viridiplantae</taxon>
        <taxon>Streptophyta</taxon>
        <taxon>Embryophyta</taxon>
        <taxon>Tracheophyta</taxon>
        <taxon>Spermatophyta</taxon>
        <taxon>Magnoliopsida</taxon>
        <taxon>eudicotyledons</taxon>
        <taxon>Gunneridae</taxon>
        <taxon>Pentapetalae</taxon>
        <taxon>rosids</taxon>
        <taxon>Vitales</taxon>
        <taxon>Vitaceae</taxon>
        <taxon>Viteae</taxon>
        <taxon>Vitis</taxon>
    </lineage>
</organism>
<dbReference type="Proteomes" id="UP000288805">
    <property type="component" value="Unassembled WGS sequence"/>
</dbReference>
<feature type="region of interest" description="Disordered" evidence="1">
    <location>
        <begin position="398"/>
        <end position="423"/>
    </location>
</feature>
<feature type="compositionally biased region" description="Low complexity" evidence="1">
    <location>
        <begin position="409"/>
        <end position="418"/>
    </location>
</feature>
<evidence type="ECO:0000256" key="1">
    <source>
        <dbReference type="SAM" id="MobiDB-lite"/>
    </source>
</evidence>
<gene>
    <name evidence="2" type="ORF">CK203_040343</name>
</gene>
<accession>A0A438FX70</accession>
<proteinExistence type="predicted"/>
<dbReference type="AlphaFoldDB" id="A0A438FX70"/>
<protein>
    <submittedName>
        <fullName evidence="2">Uncharacterized protein</fullName>
    </submittedName>
</protein>
<evidence type="ECO:0000313" key="3">
    <source>
        <dbReference type="Proteomes" id="UP000288805"/>
    </source>
</evidence>
<comment type="caution">
    <text evidence="2">The sequence shown here is derived from an EMBL/GenBank/DDBJ whole genome shotgun (WGS) entry which is preliminary data.</text>
</comment>
<reference evidence="2 3" key="1">
    <citation type="journal article" date="2018" name="PLoS Genet.">
        <title>Population sequencing reveals clonal diversity and ancestral inbreeding in the grapevine cultivar Chardonnay.</title>
        <authorList>
            <person name="Roach M.J."/>
            <person name="Johnson D.L."/>
            <person name="Bohlmann J."/>
            <person name="van Vuuren H.J."/>
            <person name="Jones S.J."/>
            <person name="Pretorius I.S."/>
            <person name="Schmidt S.A."/>
            <person name="Borneman A.R."/>
        </authorList>
    </citation>
    <scope>NUCLEOTIDE SEQUENCE [LARGE SCALE GENOMIC DNA]</scope>
    <source>
        <strain evidence="3">cv. Chardonnay</strain>
        <tissue evidence="2">Leaf</tissue>
    </source>
</reference>
<sequence>MDARLLTLLAPKPLPQPIPPQFRMDLHCAYHQGSGHEIDHCITLRRTIQDLIDQGLVHLGHPSVTINPLPAHTSHVVLLLVSGIHFMDFTKPDDRIHMLSWDDSEPEPIVVDESYEVDGVILDPEASAPFRLVPDTPSIRVETSTSPKGLIHMLTADRATCIVLSTDNLSFPRGSDHTLPLYIFVCYYGHRVPFVLLDNGSALNVCPLAITVALGFGPLDFESSSQQFEPMTVHAKRFWSSEDTYSTSEPVLEISHGNDDLFLIGFTFDAIQAMEVEQFCRDHVHGSGEFIAIVDHDTPFSLGFVPTKANYKYMLSDGAPSTSTSVLVTLPFSDHMSLLTLYFPEETNEYGTSAEIADTIDEAILRDEYSDEMLMFVPAPGLLTTIAYDNDVYESVNSPVVHDSDEDSSFTSDSSLSDQEVSPTIGDSKIVDFGIADQPRELRIELDLSIDESDSLV</sequence>
<name>A0A438FX70_VITVI</name>
<dbReference type="EMBL" id="QGNW01000719">
    <property type="protein sequence ID" value="RVW64505.1"/>
    <property type="molecule type" value="Genomic_DNA"/>
</dbReference>